<keyword evidence="6" id="KW-0687">Ribonucleoprotein</keyword>
<protein>
    <recommendedName>
        <fullName evidence="7">Large ribosomal subunit protein bL27m</fullName>
    </recommendedName>
    <alternativeName>
        <fullName evidence="8">39S ribosomal protein L27, mitochondrial</fullName>
    </alternativeName>
</protein>
<organism evidence="10 11">
    <name type="scientific">Daphnia galeata</name>
    <dbReference type="NCBI Taxonomy" id="27404"/>
    <lineage>
        <taxon>Eukaryota</taxon>
        <taxon>Metazoa</taxon>
        <taxon>Ecdysozoa</taxon>
        <taxon>Arthropoda</taxon>
        <taxon>Crustacea</taxon>
        <taxon>Branchiopoda</taxon>
        <taxon>Diplostraca</taxon>
        <taxon>Cladocera</taxon>
        <taxon>Anomopoda</taxon>
        <taxon>Daphniidae</taxon>
        <taxon>Daphnia</taxon>
    </lineage>
</organism>
<dbReference type="GO" id="GO:0006412">
    <property type="term" value="P:translation"/>
    <property type="evidence" value="ECO:0007669"/>
    <property type="project" value="InterPro"/>
</dbReference>
<dbReference type="FunFam" id="2.40.50.100:FF:000031">
    <property type="entry name" value="39S ribosomal protein L27, mitochondrial"/>
    <property type="match status" value="1"/>
</dbReference>
<gene>
    <name evidence="10" type="ORF">DGAL_LOCUS1744</name>
</gene>
<evidence type="ECO:0000256" key="6">
    <source>
        <dbReference type="ARBA" id="ARBA00023274"/>
    </source>
</evidence>
<comment type="subcellular location">
    <subcellularLocation>
        <location evidence="1">Mitochondrion</location>
    </subcellularLocation>
</comment>
<dbReference type="PRINTS" id="PR00063">
    <property type="entry name" value="RIBOSOMALL27"/>
</dbReference>
<feature type="compositionally biased region" description="Basic residues" evidence="9">
    <location>
        <begin position="33"/>
        <end position="46"/>
    </location>
</feature>
<dbReference type="PANTHER" id="PTHR15893">
    <property type="entry name" value="RIBOSOMAL PROTEIN L27"/>
    <property type="match status" value="1"/>
</dbReference>
<dbReference type="PANTHER" id="PTHR15893:SF0">
    <property type="entry name" value="LARGE RIBOSOMAL SUBUNIT PROTEIN BL27M"/>
    <property type="match status" value="1"/>
</dbReference>
<dbReference type="Pfam" id="PF01016">
    <property type="entry name" value="Ribosomal_L27"/>
    <property type="match status" value="1"/>
</dbReference>
<evidence type="ECO:0000256" key="9">
    <source>
        <dbReference type="SAM" id="MobiDB-lite"/>
    </source>
</evidence>
<dbReference type="GO" id="GO:0003735">
    <property type="term" value="F:structural constituent of ribosome"/>
    <property type="evidence" value="ECO:0007669"/>
    <property type="project" value="InterPro"/>
</dbReference>
<dbReference type="EMBL" id="CAKKLH010000022">
    <property type="protein sequence ID" value="CAH0099597.1"/>
    <property type="molecule type" value="Genomic_DNA"/>
</dbReference>
<keyword evidence="11" id="KW-1185">Reference proteome</keyword>
<accession>A0A8J2R9M0</accession>
<evidence type="ECO:0000256" key="8">
    <source>
        <dbReference type="ARBA" id="ARBA00076963"/>
    </source>
</evidence>
<evidence type="ECO:0000313" key="10">
    <source>
        <dbReference type="EMBL" id="CAH0099597.1"/>
    </source>
</evidence>
<evidence type="ECO:0000256" key="5">
    <source>
        <dbReference type="ARBA" id="ARBA00023128"/>
    </source>
</evidence>
<name>A0A8J2R9M0_9CRUS</name>
<dbReference type="AlphaFoldDB" id="A0A8J2R9M0"/>
<dbReference type="SUPFAM" id="SSF110324">
    <property type="entry name" value="Ribosomal L27 protein-like"/>
    <property type="match status" value="1"/>
</dbReference>
<comment type="caution">
    <text evidence="10">The sequence shown here is derived from an EMBL/GenBank/DDBJ whole genome shotgun (WGS) entry which is preliminary data.</text>
</comment>
<evidence type="ECO:0000256" key="2">
    <source>
        <dbReference type="ARBA" id="ARBA00010797"/>
    </source>
</evidence>
<evidence type="ECO:0000256" key="7">
    <source>
        <dbReference type="ARBA" id="ARBA00035267"/>
    </source>
</evidence>
<sequence>MSLLTKALINLQPCGILNSVVRWASKKAGGSSKNKKGHAPGKRRGIKAQDGSTVTQSSILLRQLHIRCHPGLNVGIGKDGSLYALQPGKVLITCEKFQPNFDKYWTNKAYGSKKDNMNNIYKKYFHVIPKPLEPKFKLVDNFVKHLIPSISNASSSTFSDLDNASFALIFFKKLVNGVLLVSLLGFLVAEVGRLINDIRFFALGVVNTGCLTGSFRFFPDSGSSFSCDGGTRLADKLVG</sequence>
<evidence type="ECO:0000313" key="11">
    <source>
        <dbReference type="Proteomes" id="UP000789390"/>
    </source>
</evidence>
<keyword evidence="3" id="KW-0809">Transit peptide</keyword>
<keyword evidence="5" id="KW-0496">Mitochondrion</keyword>
<dbReference type="Proteomes" id="UP000789390">
    <property type="component" value="Unassembled WGS sequence"/>
</dbReference>
<evidence type="ECO:0000256" key="1">
    <source>
        <dbReference type="ARBA" id="ARBA00004173"/>
    </source>
</evidence>
<comment type="similarity">
    <text evidence="2">Belongs to the bacterial ribosomal protein bL27 family.</text>
</comment>
<dbReference type="GO" id="GO:0005743">
    <property type="term" value="C:mitochondrial inner membrane"/>
    <property type="evidence" value="ECO:0007669"/>
    <property type="project" value="UniProtKB-ARBA"/>
</dbReference>
<dbReference type="GO" id="GO:0005762">
    <property type="term" value="C:mitochondrial large ribosomal subunit"/>
    <property type="evidence" value="ECO:0007669"/>
    <property type="project" value="TreeGrafter"/>
</dbReference>
<proteinExistence type="inferred from homology"/>
<dbReference type="OrthoDB" id="1867012at2759"/>
<keyword evidence="4" id="KW-0689">Ribosomal protein</keyword>
<reference evidence="10" key="1">
    <citation type="submission" date="2021-11" db="EMBL/GenBank/DDBJ databases">
        <authorList>
            <person name="Schell T."/>
        </authorList>
    </citation>
    <scope>NUCLEOTIDE SEQUENCE</scope>
    <source>
        <strain evidence="10">M5</strain>
    </source>
</reference>
<evidence type="ECO:0000256" key="4">
    <source>
        <dbReference type="ARBA" id="ARBA00022980"/>
    </source>
</evidence>
<dbReference type="InterPro" id="IPR001684">
    <property type="entry name" value="Ribosomal_bL27"/>
</dbReference>
<dbReference type="Gene3D" id="2.40.50.100">
    <property type="match status" value="1"/>
</dbReference>
<feature type="region of interest" description="Disordered" evidence="9">
    <location>
        <begin position="28"/>
        <end position="51"/>
    </location>
</feature>
<evidence type="ECO:0000256" key="3">
    <source>
        <dbReference type="ARBA" id="ARBA00022946"/>
    </source>
</evidence>